<name>A0A9W6C1I7_9CHLO</name>
<evidence type="ECO:0000313" key="6">
    <source>
        <dbReference type="Proteomes" id="UP001165080"/>
    </source>
</evidence>
<feature type="compositionally biased region" description="Basic and acidic residues" evidence="3">
    <location>
        <begin position="1"/>
        <end position="11"/>
    </location>
</feature>
<dbReference type="Proteomes" id="UP001165080">
    <property type="component" value="Unassembled WGS sequence"/>
</dbReference>
<comment type="caution">
    <text evidence="5">The sequence shown here is derived from an EMBL/GenBank/DDBJ whole genome shotgun (WGS) entry which is preliminary data.</text>
</comment>
<dbReference type="EMBL" id="BRXU01000066">
    <property type="protein sequence ID" value="GLC62546.1"/>
    <property type="molecule type" value="Genomic_DNA"/>
</dbReference>
<evidence type="ECO:0000256" key="3">
    <source>
        <dbReference type="SAM" id="MobiDB-lite"/>
    </source>
</evidence>
<keyword evidence="4" id="KW-0812">Transmembrane</keyword>
<keyword evidence="6" id="KW-1185">Reference proteome</keyword>
<feature type="compositionally biased region" description="Polar residues" evidence="3">
    <location>
        <begin position="15"/>
        <end position="25"/>
    </location>
</feature>
<dbReference type="CDD" id="cd06533">
    <property type="entry name" value="Glyco_transf_WecG_TagA"/>
    <property type="match status" value="1"/>
</dbReference>
<feature type="transmembrane region" description="Helical" evidence="4">
    <location>
        <begin position="63"/>
        <end position="88"/>
    </location>
</feature>
<dbReference type="PANTHER" id="PTHR34136">
    <property type="match status" value="1"/>
</dbReference>
<dbReference type="AlphaFoldDB" id="A0A9W6C1I7"/>
<keyword evidence="4" id="KW-1133">Transmembrane helix</keyword>
<organism evidence="5 6">
    <name type="scientific">Pleodorina starrii</name>
    <dbReference type="NCBI Taxonomy" id="330485"/>
    <lineage>
        <taxon>Eukaryota</taxon>
        <taxon>Viridiplantae</taxon>
        <taxon>Chlorophyta</taxon>
        <taxon>core chlorophytes</taxon>
        <taxon>Chlorophyceae</taxon>
        <taxon>CS clade</taxon>
        <taxon>Chlamydomonadales</taxon>
        <taxon>Volvocaceae</taxon>
        <taxon>Pleodorina</taxon>
    </lineage>
</organism>
<protein>
    <submittedName>
        <fullName evidence="5">Uncharacterized protein</fullName>
    </submittedName>
</protein>
<proteinExistence type="predicted"/>
<keyword evidence="1" id="KW-0328">Glycosyltransferase</keyword>
<reference evidence="5 6" key="1">
    <citation type="journal article" date="2023" name="Commun. Biol.">
        <title>Reorganization of the ancestral sex-determining regions during the evolution of trioecy in Pleodorina starrii.</title>
        <authorList>
            <person name="Takahashi K."/>
            <person name="Suzuki S."/>
            <person name="Kawai-Toyooka H."/>
            <person name="Yamamoto K."/>
            <person name="Hamaji T."/>
            <person name="Ootsuki R."/>
            <person name="Yamaguchi H."/>
            <person name="Kawachi M."/>
            <person name="Higashiyama T."/>
            <person name="Nozaki H."/>
        </authorList>
    </citation>
    <scope>NUCLEOTIDE SEQUENCE [LARGE SCALE GENOMIC DNA]</scope>
    <source>
        <strain evidence="5 6">NIES-4479</strain>
    </source>
</reference>
<evidence type="ECO:0000256" key="2">
    <source>
        <dbReference type="ARBA" id="ARBA00022679"/>
    </source>
</evidence>
<sequence>MWRSDVARTEESETGSRALNWQSEGKTPDPSPVSIIIPVLSLVIMPVLVAVKKKAGTALGDDLILAGAAETGICALLSVSTLTGLILFPLTGAAIWESHGGGRTCRPTIDEAATAEPVGEHMLKYQTQTDKRGEIEIPVSGIRVTPMDTNELHRWIAATWEERRKTVILGHNLHSLYTWEVNPTFRAFYDKADVVLTDGFPILKMAKWCSGRPLSARRHRIGTMDWLPGLIRSTPVRRVAVIGASPESNAATVALLRAGDPERTVEGWPGEGWNLALEDRIVGTLQEFRPDFVIVGLGMPLQEEFLSRHWEELPTAIYAAVGGVIDQYSGIQKSAPRWLGPLGLEWAYRLATQPRRLGHRYLVEPWILAYLLAAKAVRQGTRGADASS</sequence>
<dbReference type="NCBIfam" id="TIGR00696">
    <property type="entry name" value="wecG_tagA_cpsF"/>
    <property type="match status" value="1"/>
</dbReference>
<feature type="region of interest" description="Disordered" evidence="3">
    <location>
        <begin position="1"/>
        <end position="29"/>
    </location>
</feature>
<feature type="transmembrane region" description="Helical" evidence="4">
    <location>
        <begin position="33"/>
        <end position="51"/>
    </location>
</feature>
<accession>A0A9W6C1I7</accession>
<evidence type="ECO:0000313" key="5">
    <source>
        <dbReference type="EMBL" id="GLC62546.1"/>
    </source>
</evidence>
<keyword evidence="2" id="KW-0808">Transferase</keyword>
<dbReference type="InterPro" id="IPR004629">
    <property type="entry name" value="WecG_TagA_CpsF"/>
</dbReference>
<gene>
    <name evidence="5" type="primary">PLESTB003676</name>
    <name evidence="5" type="ORF">PLESTB_001911600</name>
</gene>
<dbReference type="GO" id="GO:0016758">
    <property type="term" value="F:hexosyltransferase activity"/>
    <property type="evidence" value="ECO:0007669"/>
    <property type="project" value="TreeGrafter"/>
</dbReference>
<keyword evidence="4" id="KW-0472">Membrane</keyword>
<dbReference type="PANTHER" id="PTHR34136:SF1">
    <property type="entry name" value="UDP-N-ACETYL-D-MANNOSAMINURONIC ACID TRANSFERASE"/>
    <property type="match status" value="1"/>
</dbReference>
<evidence type="ECO:0000256" key="1">
    <source>
        <dbReference type="ARBA" id="ARBA00022676"/>
    </source>
</evidence>
<evidence type="ECO:0000256" key="4">
    <source>
        <dbReference type="SAM" id="Phobius"/>
    </source>
</evidence>
<dbReference type="Pfam" id="PF03808">
    <property type="entry name" value="Glyco_tran_WecG"/>
    <property type="match status" value="1"/>
</dbReference>